<dbReference type="InterPro" id="IPR036047">
    <property type="entry name" value="F-box-like_dom_sf"/>
</dbReference>
<dbReference type="InterPro" id="IPR027417">
    <property type="entry name" value="P-loop_NTPase"/>
</dbReference>
<evidence type="ECO:0000256" key="4">
    <source>
        <dbReference type="ARBA" id="ARBA00022801"/>
    </source>
</evidence>
<dbReference type="FunFam" id="3.40.50.10810:FF:000005">
    <property type="entry name" value="Photoperiod-independent early flowering 1"/>
    <property type="match status" value="1"/>
</dbReference>
<keyword evidence="3" id="KW-0547">Nucleotide-binding</keyword>
<reference evidence="13" key="1">
    <citation type="submission" date="2021-01" db="EMBL/GenBank/DDBJ databases">
        <authorList>
            <person name="Corre E."/>
            <person name="Pelletier E."/>
            <person name="Niang G."/>
            <person name="Scheremetjew M."/>
            <person name="Finn R."/>
            <person name="Kale V."/>
            <person name="Holt S."/>
            <person name="Cochrane G."/>
            <person name="Meng A."/>
            <person name="Brown T."/>
            <person name="Cohen L."/>
        </authorList>
    </citation>
    <scope>NUCLEOTIDE SEQUENCE</scope>
    <source>
        <strain evidence="13">B650</strain>
    </source>
</reference>
<evidence type="ECO:0000256" key="1">
    <source>
        <dbReference type="ARBA" id="ARBA00004123"/>
    </source>
</evidence>
<evidence type="ECO:0000259" key="12">
    <source>
        <dbReference type="PROSITE" id="PS51194"/>
    </source>
</evidence>
<feature type="compositionally biased region" description="Acidic residues" evidence="10">
    <location>
        <begin position="915"/>
        <end position="924"/>
    </location>
</feature>
<evidence type="ECO:0000256" key="10">
    <source>
        <dbReference type="SAM" id="MobiDB-lite"/>
    </source>
</evidence>
<dbReference type="PROSITE" id="PS51194">
    <property type="entry name" value="HELICASE_CTER"/>
    <property type="match status" value="1"/>
</dbReference>
<feature type="domain" description="Helicase ATP-binding" evidence="11">
    <location>
        <begin position="128"/>
        <end position="293"/>
    </location>
</feature>
<dbReference type="PANTHER" id="PTHR45685">
    <property type="entry name" value="HELICASE SRCAP-RELATED"/>
    <property type="match status" value="1"/>
</dbReference>
<accession>A0A7S2NZW2</accession>
<dbReference type="GO" id="GO:0000812">
    <property type="term" value="C:Swr1 complex"/>
    <property type="evidence" value="ECO:0007669"/>
    <property type="project" value="TreeGrafter"/>
</dbReference>
<dbReference type="GO" id="GO:0004386">
    <property type="term" value="F:helicase activity"/>
    <property type="evidence" value="ECO:0007669"/>
    <property type="project" value="UniProtKB-KW"/>
</dbReference>
<dbReference type="GO" id="GO:0003677">
    <property type="term" value="F:DNA binding"/>
    <property type="evidence" value="ECO:0007669"/>
    <property type="project" value="UniProtKB-KW"/>
</dbReference>
<dbReference type="GO" id="GO:0016887">
    <property type="term" value="F:ATP hydrolysis activity"/>
    <property type="evidence" value="ECO:0007669"/>
    <property type="project" value="TreeGrafter"/>
</dbReference>
<comment type="similarity">
    <text evidence="2">Belongs to the SNF2/RAD54 helicase family. SWR1 subfamily.</text>
</comment>
<evidence type="ECO:0000256" key="9">
    <source>
        <dbReference type="ARBA" id="ARBA00023242"/>
    </source>
</evidence>
<dbReference type="InterPro" id="IPR014001">
    <property type="entry name" value="Helicase_ATP-bd"/>
</dbReference>
<dbReference type="Gene3D" id="3.40.50.10810">
    <property type="entry name" value="Tandem AAA-ATPase domain"/>
    <property type="match status" value="1"/>
</dbReference>
<feature type="domain" description="Helicase C-terminal" evidence="12">
    <location>
        <begin position="666"/>
        <end position="816"/>
    </location>
</feature>
<evidence type="ECO:0000256" key="5">
    <source>
        <dbReference type="ARBA" id="ARBA00022806"/>
    </source>
</evidence>
<sequence length="1194" mass="137295">MSVDELRAMYFSMETKESVSNGGVYEEGKNGNSLKRRRTSRLSNEKESERELDRDRDSNITSQQRKRPLSCHAEESKSDETIGDADSALLSLQLSDAKARQTAASRPFILSSWVSLRAYQQIGLNWLVSLQTRRLNGILADEMGLGKTLQTISLLAYLASYKGIWGPHLIIVPTSCMVNWEMELKRFCPGFKVLCYYGSAKRRKELRTGWTKANWHHVVITSYQLVVQDSFAFKRKKWYYMILDEAQNIKNFQSQRWQTLINFNTQRRLLLTGTPLQNDLMELWSLLHFLMPHVFRSRKEFSYWFSNPMNSIVEGTANRNDDLIGRLHGIIRPFVLRRLKKDVEQQMPGKFEHIVKCNLSRRQMFLYEEFMARSSTRTALTKGGNFMAMMNVLMQLRKVCNHPDLFEPRSIVTPFTMEPLNFRTAACVTNATEYPPLQEISRSLICPIWSAGVGLPTIEATYHDEILSSQLTQLQVPSRKLLDVDDKCMMEPKPDKDDNPGLASILATIWDNEKAELVSRAHLQGSINATRCQSPAFPYSIRLQKAIEMDSLPLERLEFEEAPSADIARTPKELLLMRRSQQQRAEDFDEIIKRFVFCVPSANSKKPELISCRVIHDAVLRESRLSRELSRPIEEYFRPYLRSNARLTSFFPDKKLIQFDAGKLQTLARLLRNLKQDGHRVLIFTQMSKMLDILESFLNINGHTYLRLDGSTGVDRRQRLMDRFNTDTKIFSFILSTRSGGLGINLTGADTVIFYDSDWNPAMDAQAQDRAHRIGQTRDVHIYRLVTEHSIEENILIKAKQKQHLDFLVMNEGKFDASVLSSEKHDDKSNSEVFTKGGLREILVREYDKLEPSDNEDGNDNGNREEKEINSADIENVMASLEDADDVQAMRGAQKEAQDELVEFDENVQFKADEESSQADDSVIENESQSSAPSLKKKGKIVSKKSSISGSDDSAEISKQQEEKDLEKEFAAWQNSIGVDVETIRASLGPAERYALNFREAVDPYYSLYFLTETEKMNQSELTDQEWDIDAIEDAKIEEERQAMDDGDLLATDPHPMTLYKQRHLYRREKIRLKAAKKRRKLTGEDWVLKNEPTLPFSFWYNEDTGEVLLDKPRLIQDLEAEVSAREKKWNALPLTALVRIMCYLTPHPERMTCSVVCRQWSLAGRHASFVLHVLPVEMGAMLESTKLDHNQSL</sequence>
<dbReference type="GO" id="GO:0006338">
    <property type="term" value="P:chromatin remodeling"/>
    <property type="evidence" value="ECO:0007669"/>
    <property type="project" value="TreeGrafter"/>
</dbReference>
<dbReference type="CDD" id="cd18003">
    <property type="entry name" value="DEXQc_SRCAP"/>
    <property type="match status" value="1"/>
</dbReference>
<dbReference type="AlphaFoldDB" id="A0A7S2NZW2"/>
<name>A0A7S2NZW2_9STRA</name>
<evidence type="ECO:0000313" key="13">
    <source>
        <dbReference type="EMBL" id="CAD9567759.1"/>
    </source>
</evidence>
<dbReference type="InterPro" id="IPR001650">
    <property type="entry name" value="Helicase_C-like"/>
</dbReference>
<dbReference type="PROSITE" id="PS51192">
    <property type="entry name" value="HELICASE_ATP_BIND_1"/>
    <property type="match status" value="1"/>
</dbReference>
<dbReference type="InterPro" id="IPR000330">
    <property type="entry name" value="SNF2_N"/>
</dbReference>
<dbReference type="GO" id="GO:0042393">
    <property type="term" value="F:histone binding"/>
    <property type="evidence" value="ECO:0007669"/>
    <property type="project" value="TreeGrafter"/>
</dbReference>
<evidence type="ECO:0000256" key="6">
    <source>
        <dbReference type="ARBA" id="ARBA00022840"/>
    </source>
</evidence>
<feature type="compositionally biased region" description="Basic and acidic residues" evidence="10">
    <location>
        <begin position="43"/>
        <end position="58"/>
    </location>
</feature>
<organism evidence="13">
    <name type="scientific">Leptocylindrus danicus</name>
    <dbReference type="NCBI Taxonomy" id="163516"/>
    <lineage>
        <taxon>Eukaryota</taxon>
        <taxon>Sar</taxon>
        <taxon>Stramenopiles</taxon>
        <taxon>Ochrophyta</taxon>
        <taxon>Bacillariophyta</taxon>
        <taxon>Coscinodiscophyceae</taxon>
        <taxon>Chaetocerotophycidae</taxon>
        <taxon>Leptocylindrales</taxon>
        <taxon>Leptocylindraceae</taxon>
        <taxon>Leptocylindrus</taxon>
    </lineage>
</organism>
<dbReference type="EMBL" id="HBGY01009676">
    <property type="protein sequence ID" value="CAD9567759.1"/>
    <property type="molecule type" value="Transcribed_RNA"/>
</dbReference>
<protein>
    <submittedName>
        <fullName evidence="13">Uncharacterized protein</fullName>
    </submittedName>
</protein>
<keyword evidence="5" id="KW-0347">Helicase</keyword>
<dbReference type="Gene3D" id="1.20.120.850">
    <property type="entry name" value="SWI2/SNF2 ATPases, N-terminal domain"/>
    <property type="match status" value="1"/>
</dbReference>
<evidence type="ECO:0000256" key="8">
    <source>
        <dbReference type="ARBA" id="ARBA00023125"/>
    </source>
</evidence>
<dbReference type="Gene3D" id="3.40.50.300">
    <property type="entry name" value="P-loop containing nucleotide triphosphate hydrolases"/>
    <property type="match status" value="1"/>
</dbReference>
<feature type="region of interest" description="Disordered" evidence="10">
    <location>
        <begin position="847"/>
        <end position="870"/>
    </location>
</feature>
<dbReference type="SMART" id="SM00490">
    <property type="entry name" value="HELICc"/>
    <property type="match status" value="1"/>
</dbReference>
<evidence type="ECO:0000256" key="2">
    <source>
        <dbReference type="ARBA" id="ARBA00009220"/>
    </source>
</evidence>
<keyword evidence="7" id="KW-0156">Chromatin regulator</keyword>
<dbReference type="SUPFAM" id="SSF81383">
    <property type="entry name" value="F-box domain"/>
    <property type="match status" value="1"/>
</dbReference>
<keyword evidence="4" id="KW-0378">Hydrolase</keyword>
<dbReference type="SUPFAM" id="SSF52540">
    <property type="entry name" value="P-loop containing nucleoside triphosphate hydrolases"/>
    <property type="match status" value="2"/>
</dbReference>
<dbReference type="CDD" id="cd18793">
    <property type="entry name" value="SF2_C_SNF"/>
    <property type="match status" value="1"/>
</dbReference>
<dbReference type="InterPro" id="IPR038718">
    <property type="entry name" value="SNF2-like_sf"/>
</dbReference>
<dbReference type="InterPro" id="IPR050520">
    <property type="entry name" value="INO80/SWR1_helicase"/>
</dbReference>
<dbReference type="Pfam" id="PF00176">
    <property type="entry name" value="SNF2-rel_dom"/>
    <property type="match status" value="1"/>
</dbReference>
<dbReference type="InterPro" id="IPR049730">
    <property type="entry name" value="SNF2/RAD54-like_C"/>
</dbReference>
<dbReference type="Pfam" id="PF00271">
    <property type="entry name" value="Helicase_C"/>
    <property type="match status" value="1"/>
</dbReference>
<evidence type="ECO:0000256" key="7">
    <source>
        <dbReference type="ARBA" id="ARBA00022853"/>
    </source>
</evidence>
<keyword evidence="6" id="KW-0067">ATP-binding</keyword>
<evidence type="ECO:0000259" key="11">
    <source>
        <dbReference type="PROSITE" id="PS51192"/>
    </source>
</evidence>
<dbReference type="PANTHER" id="PTHR45685:SF1">
    <property type="entry name" value="HELICASE SRCAP"/>
    <property type="match status" value="1"/>
</dbReference>
<keyword evidence="8" id="KW-0238">DNA-binding</keyword>
<keyword evidence="9" id="KW-0539">Nucleus</keyword>
<comment type="subcellular location">
    <subcellularLocation>
        <location evidence="1">Nucleus</location>
    </subcellularLocation>
</comment>
<dbReference type="GO" id="GO:0005524">
    <property type="term" value="F:ATP binding"/>
    <property type="evidence" value="ECO:0007669"/>
    <property type="project" value="UniProtKB-KW"/>
</dbReference>
<gene>
    <name evidence="13" type="ORF">LDAN0321_LOCUS6100</name>
</gene>
<proteinExistence type="inferred from homology"/>
<feature type="region of interest" description="Disordered" evidence="10">
    <location>
        <begin position="16"/>
        <end position="80"/>
    </location>
</feature>
<dbReference type="SMART" id="SM00487">
    <property type="entry name" value="DEXDc"/>
    <property type="match status" value="1"/>
</dbReference>
<evidence type="ECO:0000256" key="3">
    <source>
        <dbReference type="ARBA" id="ARBA00022741"/>
    </source>
</evidence>
<feature type="region of interest" description="Disordered" evidence="10">
    <location>
        <begin position="912"/>
        <end position="963"/>
    </location>
</feature>
<dbReference type="Gene3D" id="1.20.1280.50">
    <property type="match status" value="1"/>
</dbReference>